<sequence length="501" mass="55512">MEYHDVPIDADDQKNFGVDLTYTQPPSDPDTKLGLMIASKSIPDVVSATDPDTIRELIKSKQVWPMKEFMEKYDPSSHLLKDFPSDIKKAIVNQYGGWYSVPSHTNSADARKIYPSGSKQWQDIAEYGGNSTFMFNTKMMKQLGITAQDVSTQAGLMAAFKKVKAANLKVGGKSVFPLLMNGSVWIDNSLNGILAYNFGATPVDPKGNYQMLELSPGYKEAMKFVNTTIQQGYLNVDTLTMDENSIKPYILNNRVFCYIGNQANFDKSGLPLKSFGPVMADNGAQPTVGQGKTPGVGWIQTFVSRNAKNPKGIAKMLSYATSKKGLIENEYGDSKNYTINKKGIITRTAAGQKEFTGPYKSNMILWPFVNTAFDYSTTPDPKPGTDAYVANQVMVAYGKSPKVYRFNSSLLNFVNSNLISPTSDLGMNQSQLKAYLQSQIGKIVTANNTAQFNQQYNAMIKTMNNLDVKGIDAFYNKYYQKNVKATGTKIKDVNADVYHEK</sequence>
<dbReference type="SUPFAM" id="SSF53850">
    <property type="entry name" value="Periplasmic binding protein-like II"/>
    <property type="match status" value="1"/>
</dbReference>
<reference evidence="2" key="1">
    <citation type="journal article" date="2013" name="Genome Announc.">
        <title>Whole-Genome Sequencing of Lactobacillus shenzhenensis Strain LY-73T.</title>
        <authorList>
            <person name="Lin Z."/>
            <person name="Liu Z."/>
            <person name="Yang R."/>
            <person name="Zou Y."/>
            <person name="Wan D."/>
            <person name="Chen J."/>
            <person name="Guo M."/>
            <person name="Zhao J."/>
            <person name="Fang C."/>
            <person name="Yang R."/>
            <person name="Liu F."/>
        </authorList>
    </citation>
    <scope>NUCLEOTIDE SEQUENCE [LARGE SCALE GENOMIC DNA]</scope>
    <source>
        <strain evidence="2">LY-73</strain>
    </source>
</reference>
<dbReference type="Proteomes" id="UP000030647">
    <property type="component" value="Unassembled WGS sequence"/>
</dbReference>
<protein>
    <recommendedName>
        <fullName evidence="3">Extracellular solute-binding protein</fullName>
    </recommendedName>
</protein>
<dbReference type="STRING" id="1231336.L248_2958"/>
<evidence type="ECO:0000313" key="1">
    <source>
        <dbReference type="EMBL" id="ERL65283.1"/>
    </source>
</evidence>
<dbReference type="HOGENOM" id="CLU_469061_0_0_9"/>
<accession>U4TTR2</accession>
<evidence type="ECO:0008006" key="3">
    <source>
        <dbReference type="Google" id="ProtNLM"/>
    </source>
</evidence>
<dbReference type="AlphaFoldDB" id="U4TTR2"/>
<dbReference type="EMBL" id="KI271588">
    <property type="protein sequence ID" value="ERL65283.1"/>
    <property type="molecule type" value="Genomic_DNA"/>
</dbReference>
<dbReference type="eggNOG" id="COG1653">
    <property type="taxonomic scope" value="Bacteria"/>
</dbReference>
<dbReference type="Gene3D" id="3.40.190.10">
    <property type="entry name" value="Periplasmic binding protein-like II"/>
    <property type="match status" value="1"/>
</dbReference>
<proteinExistence type="predicted"/>
<keyword evidence="2" id="KW-1185">Reference proteome</keyword>
<evidence type="ECO:0000313" key="2">
    <source>
        <dbReference type="Proteomes" id="UP000030647"/>
    </source>
</evidence>
<gene>
    <name evidence="1" type="ORF">L248_2958</name>
</gene>
<name>U4TTR2_9LACO</name>
<organism evidence="1 2">
    <name type="scientific">Schleiferilactobacillus shenzhenensis LY-73</name>
    <dbReference type="NCBI Taxonomy" id="1231336"/>
    <lineage>
        <taxon>Bacteria</taxon>
        <taxon>Bacillati</taxon>
        <taxon>Bacillota</taxon>
        <taxon>Bacilli</taxon>
        <taxon>Lactobacillales</taxon>
        <taxon>Lactobacillaceae</taxon>
        <taxon>Schleiferilactobacillus</taxon>
    </lineage>
</organism>